<accession>A0A2B4S9F6</accession>
<evidence type="ECO:0000259" key="22">
    <source>
        <dbReference type="PROSITE" id="PS50070"/>
    </source>
</evidence>
<dbReference type="GO" id="GO:0005524">
    <property type="term" value="F:ATP binding"/>
    <property type="evidence" value="ECO:0007669"/>
    <property type="project" value="UniProtKB-UniRule"/>
</dbReference>
<dbReference type="PROSITE" id="PS50011">
    <property type="entry name" value="PROTEIN_KINASE_DOM"/>
    <property type="match status" value="1"/>
</dbReference>
<feature type="domain" description="Kringle" evidence="22">
    <location>
        <begin position="221"/>
        <end position="301"/>
    </location>
</feature>
<dbReference type="PROSITE" id="PS50038">
    <property type="entry name" value="FZ"/>
    <property type="match status" value="1"/>
</dbReference>
<dbReference type="Gene3D" id="2.40.20.10">
    <property type="entry name" value="Plasminogen Kringle 4"/>
    <property type="match status" value="1"/>
</dbReference>
<evidence type="ECO:0000256" key="7">
    <source>
        <dbReference type="ARBA" id="ARBA00022737"/>
    </source>
</evidence>
<dbReference type="SMART" id="SM00219">
    <property type="entry name" value="TyrKc"/>
    <property type="match status" value="1"/>
</dbReference>
<dbReference type="InterPro" id="IPR017441">
    <property type="entry name" value="Protein_kinase_ATP_BS"/>
</dbReference>
<dbReference type="InterPro" id="IPR036116">
    <property type="entry name" value="FN3_sf"/>
</dbReference>
<dbReference type="SMART" id="SM00060">
    <property type="entry name" value="FN3"/>
    <property type="match status" value="1"/>
</dbReference>
<evidence type="ECO:0000256" key="15">
    <source>
        <dbReference type="ARBA" id="ARBA00023180"/>
    </source>
</evidence>
<keyword evidence="6 19" id="KW-0812">Transmembrane</keyword>
<dbReference type="InterPro" id="IPR001245">
    <property type="entry name" value="Ser-Thr/Tyr_kinase_cat_dom"/>
</dbReference>
<keyword evidence="7" id="KW-0677">Repeat</keyword>
<evidence type="ECO:0000256" key="13">
    <source>
        <dbReference type="ARBA" id="ARBA00023157"/>
    </source>
</evidence>
<evidence type="ECO:0000259" key="20">
    <source>
        <dbReference type="PROSITE" id="PS50011"/>
    </source>
</evidence>
<comment type="catalytic activity">
    <reaction evidence="16">
        <text>L-tyrosyl-[protein] + ATP = O-phospho-L-tyrosyl-[protein] + ADP + H(+)</text>
        <dbReference type="Rhea" id="RHEA:10596"/>
        <dbReference type="Rhea" id="RHEA-COMP:10136"/>
        <dbReference type="Rhea" id="RHEA-COMP:20101"/>
        <dbReference type="ChEBI" id="CHEBI:15378"/>
        <dbReference type="ChEBI" id="CHEBI:30616"/>
        <dbReference type="ChEBI" id="CHEBI:46858"/>
        <dbReference type="ChEBI" id="CHEBI:61978"/>
        <dbReference type="ChEBI" id="CHEBI:456216"/>
        <dbReference type="EC" id="2.7.10.1"/>
    </reaction>
</comment>
<dbReference type="PROSITE" id="PS00109">
    <property type="entry name" value="PROTEIN_KINASE_TYR"/>
    <property type="match status" value="1"/>
</dbReference>
<evidence type="ECO:0000256" key="19">
    <source>
        <dbReference type="SAM" id="Phobius"/>
    </source>
</evidence>
<evidence type="ECO:0000256" key="2">
    <source>
        <dbReference type="ARBA" id="ARBA00011902"/>
    </source>
</evidence>
<dbReference type="CDD" id="cd00108">
    <property type="entry name" value="KR"/>
    <property type="match status" value="1"/>
</dbReference>
<evidence type="ECO:0000256" key="10">
    <source>
        <dbReference type="ARBA" id="ARBA00022840"/>
    </source>
</evidence>
<evidence type="ECO:0000313" key="25">
    <source>
        <dbReference type="Proteomes" id="UP000225706"/>
    </source>
</evidence>
<gene>
    <name evidence="24" type="primary">tie2</name>
    <name evidence="24" type="ORF">AWC38_SpisGene8013</name>
</gene>
<dbReference type="Gene3D" id="3.30.70.960">
    <property type="entry name" value="SEA domain"/>
    <property type="match status" value="1"/>
</dbReference>
<feature type="domain" description="Fibronectin type-III" evidence="23">
    <location>
        <begin position="418"/>
        <end position="512"/>
    </location>
</feature>
<protein>
    <recommendedName>
        <fullName evidence="2">receptor protein-tyrosine kinase</fullName>
        <ecNumber evidence="2">2.7.10.1</ecNumber>
    </recommendedName>
</protein>
<dbReference type="InterPro" id="IPR013806">
    <property type="entry name" value="Kringle-like"/>
</dbReference>
<dbReference type="PRINTS" id="PR00018">
    <property type="entry name" value="KRINGLE"/>
</dbReference>
<dbReference type="EMBL" id="LSMT01000106">
    <property type="protein sequence ID" value="PFX27294.1"/>
    <property type="molecule type" value="Genomic_DNA"/>
</dbReference>
<dbReference type="GO" id="GO:0043235">
    <property type="term" value="C:receptor complex"/>
    <property type="evidence" value="ECO:0007669"/>
    <property type="project" value="TreeGrafter"/>
</dbReference>
<evidence type="ECO:0000313" key="24">
    <source>
        <dbReference type="EMBL" id="PFX27294.1"/>
    </source>
</evidence>
<dbReference type="GO" id="GO:0007169">
    <property type="term" value="P:cell surface receptor protein tyrosine kinase signaling pathway"/>
    <property type="evidence" value="ECO:0007669"/>
    <property type="project" value="TreeGrafter"/>
</dbReference>
<feature type="binding site" evidence="18">
    <location>
        <position position="607"/>
    </location>
    <ligand>
        <name>ATP</name>
        <dbReference type="ChEBI" id="CHEBI:30616"/>
    </ligand>
</feature>
<reference evidence="25" key="1">
    <citation type="journal article" date="2017" name="bioRxiv">
        <title>Comparative analysis of the genomes of Stylophora pistillata and Acropora digitifera provides evidence for extensive differences between species of corals.</title>
        <authorList>
            <person name="Voolstra C.R."/>
            <person name="Li Y."/>
            <person name="Liew Y.J."/>
            <person name="Baumgarten S."/>
            <person name="Zoccola D."/>
            <person name="Flot J.-F."/>
            <person name="Tambutte S."/>
            <person name="Allemand D."/>
            <person name="Aranda M."/>
        </authorList>
    </citation>
    <scope>NUCLEOTIDE SEQUENCE [LARGE SCALE GENOMIC DNA]</scope>
</reference>
<evidence type="ECO:0000256" key="16">
    <source>
        <dbReference type="ARBA" id="ARBA00051243"/>
    </source>
</evidence>
<dbReference type="Gene3D" id="3.30.200.20">
    <property type="entry name" value="Phosphorylase Kinase, domain 1"/>
    <property type="match status" value="1"/>
</dbReference>
<keyword evidence="12 19" id="KW-0472">Membrane</keyword>
<keyword evidence="8 18" id="KW-0547">Nucleotide-binding</keyword>
<dbReference type="InterPro" id="IPR020067">
    <property type="entry name" value="Frizzled_dom"/>
</dbReference>
<dbReference type="SUPFAM" id="SSF49265">
    <property type="entry name" value="Fibronectin type III"/>
    <property type="match status" value="1"/>
</dbReference>
<dbReference type="InterPro" id="IPR000001">
    <property type="entry name" value="Kringle"/>
</dbReference>
<keyword evidence="11 19" id="KW-1133">Transmembrane helix</keyword>
<keyword evidence="13" id="KW-1015">Disulfide bond</keyword>
<dbReference type="CDD" id="cd00063">
    <property type="entry name" value="FN3"/>
    <property type="match status" value="1"/>
</dbReference>
<dbReference type="PROSITE" id="PS50070">
    <property type="entry name" value="KRINGLE_2"/>
    <property type="match status" value="1"/>
</dbReference>
<evidence type="ECO:0000256" key="12">
    <source>
        <dbReference type="ARBA" id="ARBA00023136"/>
    </source>
</evidence>
<comment type="caution">
    <text evidence="24">The sequence shown here is derived from an EMBL/GenBank/DDBJ whole genome shotgun (WGS) entry which is preliminary data.</text>
</comment>
<dbReference type="PANTHER" id="PTHR24416:SF617">
    <property type="entry name" value="RET ONCOGENE, ISOFORM A"/>
    <property type="match status" value="1"/>
</dbReference>
<dbReference type="Gene3D" id="2.60.40.10">
    <property type="entry name" value="Immunoglobulins"/>
    <property type="match status" value="1"/>
</dbReference>
<dbReference type="InterPro" id="IPR008266">
    <property type="entry name" value="Tyr_kinase_AS"/>
</dbReference>
<dbReference type="InterPro" id="IPR038178">
    <property type="entry name" value="Kringle_sf"/>
</dbReference>
<evidence type="ECO:0000256" key="1">
    <source>
        <dbReference type="ARBA" id="ARBA00004479"/>
    </source>
</evidence>
<dbReference type="SUPFAM" id="SSF57440">
    <property type="entry name" value="Kringle-like"/>
    <property type="match status" value="1"/>
</dbReference>
<dbReference type="Gene3D" id="1.10.2000.10">
    <property type="entry name" value="Frizzled cysteine-rich domain"/>
    <property type="match status" value="1"/>
</dbReference>
<dbReference type="InterPro" id="IPR013783">
    <property type="entry name" value="Ig-like_fold"/>
</dbReference>
<dbReference type="Gene3D" id="1.10.510.10">
    <property type="entry name" value="Transferase(Phosphotransferase) domain 1"/>
    <property type="match status" value="1"/>
</dbReference>
<keyword evidence="25" id="KW-1185">Reference proteome</keyword>
<dbReference type="SMART" id="SM00130">
    <property type="entry name" value="KR"/>
    <property type="match status" value="1"/>
</dbReference>
<keyword evidence="5" id="KW-0808">Transferase</keyword>
<evidence type="ECO:0000256" key="17">
    <source>
        <dbReference type="PROSITE-ProRule" id="PRU00121"/>
    </source>
</evidence>
<dbReference type="OrthoDB" id="122279at2759"/>
<comment type="subcellular location">
    <subcellularLocation>
        <location evidence="1">Membrane</location>
        <topology evidence="1">Single-pass type I membrane protein</topology>
    </subcellularLocation>
</comment>
<comment type="caution">
    <text evidence="17">Lacks conserved residue(s) required for the propagation of feature annotation.</text>
</comment>
<keyword evidence="3" id="KW-0597">Phosphoprotein</keyword>
<keyword evidence="14 24" id="KW-0675">Receptor</keyword>
<evidence type="ECO:0000256" key="6">
    <source>
        <dbReference type="ARBA" id="ARBA00022692"/>
    </source>
</evidence>
<dbReference type="Proteomes" id="UP000225706">
    <property type="component" value="Unassembled WGS sequence"/>
</dbReference>
<feature type="domain" description="Protein kinase" evidence="20">
    <location>
        <begin position="575"/>
        <end position="761"/>
    </location>
</feature>
<dbReference type="InterPro" id="IPR036364">
    <property type="entry name" value="SEA_dom_sf"/>
</dbReference>
<dbReference type="SUPFAM" id="SSF82671">
    <property type="entry name" value="SEA domain"/>
    <property type="match status" value="1"/>
</dbReference>
<evidence type="ECO:0000259" key="23">
    <source>
        <dbReference type="PROSITE" id="PS50853"/>
    </source>
</evidence>
<dbReference type="GO" id="GO:0005886">
    <property type="term" value="C:plasma membrane"/>
    <property type="evidence" value="ECO:0007669"/>
    <property type="project" value="TreeGrafter"/>
</dbReference>
<dbReference type="PROSITE" id="PS00107">
    <property type="entry name" value="PROTEIN_KINASE_ATP"/>
    <property type="match status" value="1"/>
</dbReference>
<evidence type="ECO:0000256" key="14">
    <source>
        <dbReference type="ARBA" id="ARBA00023170"/>
    </source>
</evidence>
<organism evidence="24 25">
    <name type="scientific">Stylophora pistillata</name>
    <name type="common">Smooth cauliflower coral</name>
    <dbReference type="NCBI Taxonomy" id="50429"/>
    <lineage>
        <taxon>Eukaryota</taxon>
        <taxon>Metazoa</taxon>
        <taxon>Cnidaria</taxon>
        <taxon>Anthozoa</taxon>
        <taxon>Hexacorallia</taxon>
        <taxon>Scleractinia</taxon>
        <taxon>Astrocoeniina</taxon>
        <taxon>Pocilloporidae</taxon>
        <taxon>Stylophora</taxon>
    </lineage>
</organism>
<dbReference type="InterPro" id="IPR036790">
    <property type="entry name" value="Frizzled_dom_sf"/>
</dbReference>
<evidence type="ECO:0000256" key="18">
    <source>
        <dbReference type="PROSITE-ProRule" id="PRU10141"/>
    </source>
</evidence>
<feature type="transmembrane region" description="Helical" evidence="19">
    <location>
        <begin position="523"/>
        <end position="545"/>
    </location>
</feature>
<dbReference type="InterPro" id="IPR000719">
    <property type="entry name" value="Prot_kinase_dom"/>
</dbReference>
<dbReference type="EC" id="2.7.10.1" evidence="2"/>
<dbReference type="PANTHER" id="PTHR24416">
    <property type="entry name" value="TYROSINE-PROTEIN KINASE RECEPTOR"/>
    <property type="match status" value="1"/>
</dbReference>
<keyword evidence="10 18" id="KW-0067">ATP-binding</keyword>
<evidence type="ECO:0000256" key="9">
    <source>
        <dbReference type="ARBA" id="ARBA00022777"/>
    </source>
</evidence>
<dbReference type="Pfam" id="PF07714">
    <property type="entry name" value="PK_Tyr_Ser-Thr"/>
    <property type="match status" value="1"/>
</dbReference>
<dbReference type="InterPro" id="IPR020635">
    <property type="entry name" value="Tyr_kinase_cat_dom"/>
</dbReference>
<dbReference type="Pfam" id="PF00051">
    <property type="entry name" value="Kringle"/>
    <property type="match status" value="1"/>
</dbReference>
<name>A0A2B4S9F6_STYPI</name>
<feature type="domain" description="FZ" evidence="21">
    <location>
        <begin position="63"/>
        <end position="199"/>
    </location>
</feature>
<dbReference type="InterPro" id="IPR011009">
    <property type="entry name" value="Kinase-like_dom_sf"/>
</dbReference>
<evidence type="ECO:0000256" key="3">
    <source>
        <dbReference type="ARBA" id="ARBA00022553"/>
    </source>
</evidence>
<dbReference type="InterPro" id="IPR050122">
    <property type="entry name" value="RTK"/>
</dbReference>
<dbReference type="Pfam" id="PF00041">
    <property type="entry name" value="fn3"/>
    <property type="match status" value="1"/>
</dbReference>
<evidence type="ECO:0000256" key="8">
    <source>
        <dbReference type="ARBA" id="ARBA00022741"/>
    </source>
</evidence>
<dbReference type="InterPro" id="IPR003961">
    <property type="entry name" value="FN3_dom"/>
</dbReference>
<dbReference type="PROSITE" id="PS50853">
    <property type="entry name" value="FN3"/>
    <property type="match status" value="1"/>
</dbReference>
<keyword evidence="4 17" id="KW-0420">Kringle</keyword>
<evidence type="ECO:0000256" key="11">
    <source>
        <dbReference type="ARBA" id="ARBA00022989"/>
    </source>
</evidence>
<proteinExistence type="predicted"/>
<keyword evidence="9 24" id="KW-0418">Kinase</keyword>
<keyword evidence="15" id="KW-0325">Glycoprotein</keyword>
<evidence type="ECO:0000256" key="5">
    <source>
        <dbReference type="ARBA" id="ARBA00022679"/>
    </source>
</evidence>
<dbReference type="SUPFAM" id="SSF56112">
    <property type="entry name" value="Protein kinase-like (PK-like)"/>
    <property type="match status" value="1"/>
</dbReference>
<dbReference type="AlphaFoldDB" id="A0A2B4S9F6"/>
<evidence type="ECO:0000259" key="21">
    <source>
        <dbReference type="PROSITE" id="PS50038"/>
    </source>
</evidence>
<sequence>MHPQLMITNFKPHGVWSMERARVFALTILTILNTMMACCESNFTQVDSNSSCVGAFPPVNASTRNASCVFYEYKGDLCDNITTSLYVYGDQSILKFGEIETESTYDFLKFIKPSPKCMLVVKDLICHYYFPSCDESLGMPTKRRICSSSCDYLVQVACEKEMVKIRDVSSLKVYMDILDCSIPIFDSANGGDAPECYQWYDLPGDDTESTAFHNQNKFFSDCYYGVGVGYRGNVNITQSGRPCQPWKSQCPHRHWRIPRDVAISKYDSNMCRNPDSSAPNGPWCYTTDPNVRWEYCNVSRCALRGEYIFEVDFQLIIDSNFTNDLLNSSSKRFLEMTEVIRFSIKHHFNESSMLKIYDVVTMQFRNGSVRADIKVLATINKNTTDKDDALNHLIGGVRSSFGDRLKVTSILVQETPRPPKNFSVRNTQSTYFILSWEEPEYNSLYQVRDYIIERKISRLKNFTAIWTVPYPETRMIIKNLDPSTEYTIRISSNNMYGRSKGVLLTQNTLPGDNNTSNRFLRDLMLVMVLPLFLASVFILGVCLKFRPICKSKQKKEKIEFSIEFGNWVEIPESDVTLQDKLGEGAFGEVYKGLVRVDGKERACAVKKLKANATETERRDLINELAIMVTVGGHPNVLSLIGACTKTESVLVIVRLAPNGCLLDQLKRNRIDLYYNVTDKQIEFTPQDKVKIARDVACGMLHLANKKCVHRDLAARNVLLGEKNVAMVSDFGLSRDVYESGEYENTSGDFLEDKSDHDFEKS</sequence>
<dbReference type="GO" id="GO:0004714">
    <property type="term" value="F:transmembrane receptor protein tyrosine kinase activity"/>
    <property type="evidence" value="ECO:0007669"/>
    <property type="project" value="UniProtKB-EC"/>
</dbReference>
<evidence type="ECO:0000256" key="4">
    <source>
        <dbReference type="ARBA" id="ARBA00022572"/>
    </source>
</evidence>